<sequence>MKRRKPERKNPASYLVMGGSLLMLAMLMTDLGDRRPKPVSNKCLEVVQSQSVLHRDKLSQLLSIPERSSREQVKAVISEPYCRLPQVEIRAGVPADREAYPLAFDPQTWFVVLYEGNEYAGYDFVFKK</sequence>
<dbReference type="AlphaFoldDB" id="A0A6M8BQ44"/>
<evidence type="ECO:0000313" key="3">
    <source>
        <dbReference type="Proteomes" id="UP000505210"/>
    </source>
</evidence>
<evidence type="ECO:0000313" key="2">
    <source>
        <dbReference type="EMBL" id="QKD84803.1"/>
    </source>
</evidence>
<keyword evidence="1" id="KW-0812">Transmembrane</keyword>
<dbReference type="Proteomes" id="UP000505210">
    <property type="component" value="Chromosome"/>
</dbReference>
<evidence type="ECO:0000256" key="1">
    <source>
        <dbReference type="SAM" id="Phobius"/>
    </source>
</evidence>
<feature type="transmembrane region" description="Helical" evidence="1">
    <location>
        <begin position="12"/>
        <end position="32"/>
    </location>
</feature>
<accession>A0A6M8BQ44</accession>
<reference evidence="2 3" key="1">
    <citation type="submission" date="2020-05" db="EMBL/GenBank/DDBJ databases">
        <title>Complete genome sequence of of a novel Thermoleptolyngbya strain isolated from hot springs of Ganzi, Sichuan China.</title>
        <authorList>
            <person name="Tang J."/>
            <person name="Daroch M."/>
            <person name="Li L."/>
            <person name="Waleron K."/>
            <person name="Waleron M."/>
            <person name="Waleron M."/>
        </authorList>
    </citation>
    <scope>NUCLEOTIDE SEQUENCE [LARGE SCALE GENOMIC DNA]</scope>
    <source>
        <strain evidence="2 3">PKUAC-SCTA183</strain>
    </source>
</reference>
<keyword evidence="3" id="KW-1185">Reference proteome</keyword>
<organism evidence="2 3">
    <name type="scientific">Thermoleptolyngbya sichuanensis A183</name>
    <dbReference type="NCBI Taxonomy" id="2737172"/>
    <lineage>
        <taxon>Bacteria</taxon>
        <taxon>Bacillati</taxon>
        <taxon>Cyanobacteriota</taxon>
        <taxon>Cyanophyceae</taxon>
        <taxon>Oculatellales</taxon>
        <taxon>Oculatellaceae</taxon>
        <taxon>Thermoleptolyngbya</taxon>
        <taxon>Thermoleptolyngbya sichuanensis</taxon>
    </lineage>
</organism>
<gene>
    <name evidence="2" type="ORF">HPC62_06540</name>
</gene>
<proteinExistence type="predicted"/>
<keyword evidence="1" id="KW-1133">Transmembrane helix</keyword>
<keyword evidence="1" id="KW-0472">Membrane</keyword>
<dbReference type="KEGG" id="theu:HPC62_06540"/>
<name>A0A6M8BQ44_9CYAN</name>
<dbReference type="EMBL" id="CP053661">
    <property type="protein sequence ID" value="QKD84803.1"/>
    <property type="molecule type" value="Genomic_DNA"/>
</dbReference>
<protein>
    <submittedName>
        <fullName evidence="2">Uncharacterized protein</fullName>
    </submittedName>
</protein>